<sequence length="70" mass="6939">MVVTADMTPATPAKKAADSARKAMAVHAVRSPSTQRAVGVLFDAAAPTASGAACSCCTGARSTGVVIFKT</sequence>
<accession>A0A368R3A0</accession>
<proteinExistence type="predicted"/>
<organism evidence="1">
    <name type="scientific">Setaria italica</name>
    <name type="common">Foxtail millet</name>
    <name type="synonym">Panicum italicum</name>
    <dbReference type="NCBI Taxonomy" id="4555"/>
    <lineage>
        <taxon>Eukaryota</taxon>
        <taxon>Viridiplantae</taxon>
        <taxon>Streptophyta</taxon>
        <taxon>Embryophyta</taxon>
        <taxon>Tracheophyta</taxon>
        <taxon>Spermatophyta</taxon>
        <taxon>Magnoliopsida</taxon>
        <taxon>Liliopsida</taxon>
        <taxon>Poales</taxon>
        <taxon>Poaceae</taxon>
        <taxon>PACMAD clade</taxon>
        <taxon>Panicoideae</taxon>
        <taxon>Panicodae</taxon>
        <taxon>Paniceae</taxon>
        <taxon>Cenchrinae</taxon>
        <taxon>Setaria</taxon>
    </lineage>
</organism>
<reference evidence="1" key="1">
    <citation type="journal article" date="2012" name="Nat. Biotechnol.">
        <title>Reference genome sequence of the model plant Setaria.</title>
        <authorList>
            <person name="Bennetzen J.L."/>
            <person name="Schmutz J."/>
            <person name="Wang H."/>
            <person name="Percifield R."/>
            <person name="Hawkins J."/>
            <person name="Pontaroli A.C."/>
            <person name="Estep M."/>
            <person name="Feng L."/>
            <person name="Vaughn J.N."/>
            <person name="Grimwood J."/>
            <person name="Jenkins J."/>
            <person name="Barry K."/>
            <person name="Lindquist E."/>
            <person name="Hellsten U."/>
            <person name="Deshpande S."/>
            <person name="Wang X."/>
            <person name="Wu X."/>
            <person name="Mitros T."/>
            <person name="Triplett J."/>
            <person name="Yang X."/>
            <person name="Ye C.Y."/>
            <person name="Mauro-Herrera M."/>
            <person name="Wang L."/>
            <person name="Li P."/>
            <person name="Sharma M."/>
            <person name="Sharma R."/>
            <person name="Ronald P.C."/>
            <person name="Panaud O."/>
            <person name="Kellogg E.A."/>
            <person name="Brutnell T.P."/>
            <person name="Doust A.N."/>
            <person name="Tuskan G.A."/>
            <person name="Rokhsar D."/>
            <person name="Devos K.M."/>
        </authorList>
    </citation>
    <scope>NUCLEOTIDE SEQUENCE [LARGE SCALE GENOMIC DNA]</scope>
    <source>
        <strain evidence="1">Yugu1</strain>
    </source>
</reference>
<dbReference type="EMBL" id="CM003532">
    <property type="protein sequence ID" value="RCV24632.1"/>
    <property type="molecule type" value="Genomic_DNA"/>
</dbReference>
<dbReference type="AlphaFoldDB" id="A0A368R3A0"/>
<protein>
    <submittedName>
        <fullName evidence="1">Uncharacterized protein</fullName>
    </submittedName>
</protein>
<gene>
    <name evidence="1" type="ORF">SETIT_5G101400v2</name>
</gene>
<reference evidence="1" key="2">
    <citation type="submission" date="2015-07" db="EMBL/GenBank/DDBJ databases">
        <authorList>
            <person name="Noorani M."/>
        </authorList>
    </citation>
    <scope>NUCLEOTIDE SEQUENCE</scope>
    <source>
        <strain evidence="1">Yugu1</strain>
    </source>
</reference>
<name>A0A368R3A0_SETIT</name>
<evidence type="ECO:0000313" key="1">
    <source>
        <dbReference type="EMBL" id="RCV24632.1"/>
    </source>
</evidence>